<feature type="domain" description="Zinc knuckle CX2CX4HX4C" evidence="2">
    <location>
        <begin position="18"/>
        <end position="64"/>
    </location>
</feature>
<evidence type="ECO:0000259" key="2">
    <source>
        <dbReference type="Pfam" id="PF14392"/>
    </source>
</evidence>
<dbReference type="PANTHER" id="PTHR31286:SF163">
    <property type="entry name" value="ZINC KNUCKLE CX2CX4HX4C DOMAIN-CONTAINING PROTEIN"/>
    <property type="match status" value="1"/>
</dbReference>
<keyword evidence="4" id="KW-1185">Reference proteome</keyword>
<reference evidence="3" key="1">
    <citation type="submission" date="2019-07" db="EMBL/GenBank/DDBJ databases">
        <authorList>
            <person name="Dittberner H."/>
        </authorList>
    </citation>
    <scope>NUCLEOTIDE SEQUENCE [LARGE SCALE GENOMIC DNA]</scope>
</reference>
<dbReference type="InterPro" id="IPR040256">
    <property type="entry name" value="At4g02000-like"/>
</dbReference>
<dbReference type="InterPro" id="IPR025836">
    <property type="entry name" value="Zn_knuckle_CX2CX4HX4C"/>
</dbReference>
<feature type="compositionally biased region" description="Polar residues" evidence="1">
    <location>
        <begin position="70"/>
        <end position="115"/>
    </location>
</feature>
<sequence length="168" mass="19410">MDGHELTKMIAKIRVTIDGLKPLIQETILEFSTGEETIVALEYERLASHCTHCLMLTHEKKDCPQIITQPEVNETLRQPPNQREYNSNQERNTNVNNNFEYGQIRGSDTQTPTENQRSREAPRGLRFVMREREEQITMEDTSERISILKGVPSLIGNRDLTTLDVPMR</sequence>
<dbReference type="EMBL" id="CABITT030000005">
    <property type="protein sequence ID" value="VVB04341.1"/>
    <property type="molecule type" value="Genomic_DNA"/>
</dbReference>
<dbReference type="AlphaFoldDB" id="A0A565BSK6"/>
<name>A0A565BSK6_9BRAS</name>
<dbReference type="Pfam" id="PF14392">
    <property type="entry name" value="zf-CCHC_4"/>
    <property type="match status" value="1"/>
</dbReference>
<accession>A0A565BSK6</accession>
<evidence type="ECO:0000256" key="1">
    <source>
        <dbReference type="SAM" id="MobiDB-lite"/>
    </source>
</evidence>
<dbReference type="PANTHER" id="PTHR31286">
    <property type="entry name" value="GLYCINE-RICH CELL WALL STRUCTURAL PROTEIN 1.8-LIKE"/>
    <property type="match status" value="1"/>
</dbReference>
<evidence type="ECO:0000313" key="4">
    <source>
        <dbReference type="Proteomes" id="UP000489600"/>
    </source>
</evidence>
<comment type="caution">
    <text evidence="3">The sequence shown here is derived from an EMBL/GenBank/DDBJ whole genome shotgun (WGS) entry which is preliminary data.</text>
</comment>
<protein>
    <recommendedName>
        <fullName evidence="2">Zinc knuckle CX2CX4HX4C domain-containing protein</fullName>
    </recommendedName>
</protein>
<dbReference type="Proteomes" id="UP000489600">
    <property type="component" value="Unassembled WGS sequence"/>
</dbReference>
<proteinExistence type="predicted"/>
<feature type="region of interest" description="Disordered" evidence="1">
    <location>
        <begin position="70"/>
        <end position="123"/>
    </location>
</feature>
<dbReference type="OrthoDB" id="1113844at2759"/>
<gene>
    <name evidence="3" type="ORF">ANE_LOCUS14785</name>
</gene>
<evidence type="ECO:0000313" key="3">
    <source>
        <dbReference type="EMBL" id="VVB04341.1"/>
    </source>
</evidence>
<organism evidence="3 4">
    <name type="scientific">Arabis nemorensis</name>
    <dbReference type="NCBI Taxonomy" id="586526"/>
    <lineage>
        <taxon>Eukaryota</taxon>
        <taxon>Viridiplantae</taxon>
        <taxon>Streptophyta</taxon>
        <taxon>Embryophyta</taxon>
        <taxon>Tracheophyta</taxon>
        <taxon>Spermatophyta</taxon>
        <taxon>Magnoliopsida</taxon>
        <taxon>eudicotyledons</taxon>
        <taxon>Gunneridae</taxon>
        <taxon>Pentapetalae</taxon>
        <taxon>rosids</taxon>
        <taxon>malvids</taxon>
        <taxon>Brassicales</taxon>
        <taxon>Brassicaceae</taxon>
        <taxon>Arabideae</taxon>
        <taxon>Arabis</taxon>
    </lineage>
</organism>